<proteinExistence type="inferred from homology"/>
<dbReference type="InterPro" id="IPR016166">
    <property type="entry name" value="FAD-bd_PCMH"/>
</dbReference>
<dbReference type="InterPro" id="IPR003170">
    <property type="entry name" value="MurB"/>
</dbReference>
<evidence type="ECO:0000256" key="11">
    <source>
        <dbReference type="ARBA" id="ARBA00022857"/>
    </source>
</evidence>
<comment type="catalytic activity">
    <reaction evidence="18 19">
        <text>UDP-N-acetyl-alpha-D-muramate + NADP(+) = UDP-N-acetyl-3-O-(1-carboxyvinyl)-alpha-D-glucosamine + NADPH + H(+)</text>
        <dbReference type="Rhea" id="RHEA:12248"/>
        <dbReference type="ChEBI" id="CHEBI:15378"/>
        <dbReference type="ChEBI" id="CHEBI:57783"/>
        <dbReference type="ChEBI" id="CHEBI:58349"/>
        <dbReference type="ChEBI" id="CHEBI:68483"/>
        <dbReference type="ChEBI" id="CHEBI:70757"/>
        <dbReference type="EC" id="1.3.1.98"/>
    </reaction>
</comment>
<dbReference type="Proteomes" id="UP000199306">
    <property type="component" value="Unassembled WGS sequence"/>
</dbReference>
<dbReference type="SUPFAM" id="SSF56194">
    <property type="entry name" value="Uridine diphospho-N-Acetylenolpyruvylglucosamine reductase, MurB, C-terminal domain"/>
    <property type="match status" value="1"/>
</dbReference>
<dbReference type="GO" id="GO:0008762">
    <property type="term" value="F:UDP-N-acetylmuramate dehydrogenase activity"/>
    <property type="evidence" value="ECO:0007669"/>
    <property type="project" value="UniProtKB-UniRule"/>
</dbReference>
<evidence type="ECO:0000313" key="22">
    <source>
        <dbReference type="Proteomes" id="UP000199306"/>
    </source>
</evidence>
<dbReference type="GO" id="GO:0008360">
    <property type="term" value="P:regulation of cell shape"/>
    <property type="evidence" value="ECO:0007669"/>
    <property type="project" value="UniProtKB-KW"/>
</dbReference>
<evidence type="ECO:0000256" key="18">
    <source>
        <dbReference type="ARBA" id="ARBA00048914"/>
    </source>
</evidence>
<dbReference type="SUPFAM" id="SSF56176">
    <property type="entry name" value="FAD-binding/transporter-associated domain-like"/>
    <property type="match status" value="1"/>
</dbReference>
<keyword evidence="14 19" id="KW-0560">Oxidoreductase</keyword>
<dbReference type="Pfam" id="PF02873">
    <property type="entry name" value="MurB_C"/>
    <property type="match status" value="1"/>
</dbReference>
<evidence type="ECO:0000256" key="17">
    <source>
        <dbReference type="ARBA" id="ARBA00031026"/>
    </source>
</evidence>
<dbReference type="GO" id="GO:0005829">
    <property type="term" value="C:cytosol"/>
    <property type="evidence" value="ECO:0007669"/>
    <property type="project" value="TreeGrafter"/>
</dbReference>
<dbReference type="GO" id="GO:0009252">
    <property type="term" value="P:peptidoglycan biosynthetic process"/>
    <property type="evidence" value="ECO:0007669"/>
    <property type="project" value="UniProtKB-UniRule"/>
</dbReference>
<evidence type="ECO:0000256" key="8">
    <source>
        <dbReference type="ARBA" id="ARBA00022618"/>
    </source>
</evidence>
<dbReference type="Gene3D" id="3.30.465.10">
    <property type="match status" value="1"/>
</dbReference>
<dbReference type="GO" id="GO:0051301">
    <property type="term" value="P:cell division"/>
    <property type="evidence" value="ECO:0007669"/>
    <property type="project" value="UniProtKB-KW"/>
</dbReference>
<feature type="active site" evidence="19">
    <location>
        <position position="359"/>
    </location>
</feature>
<evidence type="ECO:0000259" key="20">
    <source>
        <dbReference type="PROSITE" id="PS51387"/>
    </source>
</evidence>
<feature type="active site" description="Proton donor" evidence="19">
    <location>
        <position position="263"/>
    </location>
</feature>
<keyword evidence="7 19" id="KW-0963">Cytoplasm</keyword>
<evidence type="ECO:0000256" key="12">
    <source>
        <dbReference type="ARBA" id="ARBA00022960"/>
    </source>
</evidence>
<comment type="similarity">
    <text evidence="19">Belongs to the MurB family.</text>
</comment>
<keyword evidence="11 19" id="KW-0521">NADP</keyword>
<dbReference type="NCBIfam" id="NF010478">
    <property type="entry name" value="PRK13903.1"/>
    <property type="match status" value="1"/>
</dbReference>
<dbReference type="NCBIfam" id="NF000755">
    <property type="entry name" value="PRK00046.1"/>
    <property type="match status" value="1"/>
</dbReference>
<dbReference type="GO" id="GO:0071949">
    <property type="term" value="F:FAD binding"/>
    <property type="evidence" value="ECO:0007669"/>
    <property type="project" value="InterPro"/>
</dbReference>
<comment type="function">
    <text evidence="2 19">Cell wall formation.</text>
</comment>
<dbReference type="HAMAP" id="MF_00037">
    <property type="entry name" value="MurB"/>
    <property type="match status" value="1"/>
</dbReference>
<dbReference type="Gene3D" id="3.30.43.10">
    <property type="entry name" value="Uridine Diphospho-n-acetylenolpyruvylglucosamine Reductase, domain 2"/>
    <property type="match status" value="1"/>
</dbReference>
<keyword evidence="13 19" id="KW-0573">Peptidoglycan synthesis</keyword>
<evidence type="ECO:0000256" key="6">
    <source>
        <dbReference type="ARBA" id="ARBA00015188"/>
    </source>
</evidence>
<evidence type="ECO:0000256" key="7">
    <source>
        <dbReference type="ARBA" id="ARBA00022490"/>
    </source>
</evidence>
<organism evidence="21 22">
    <name type="scientific">Pseudarcicella hirudinis</name>
    <dbReference type="NCBI Taxonomy" id="1079859"/>
    <lineage>
        <taxon>Bacteria</taxon>
        <taxon>Pseudomonadati</taxon>
        <taxon>Bacteroidota</taxon>
        <taxon>Cytophagia</taxon>
        <taxon>Cytophagales</taxon>
        <taxon>Flectobacillaceae</taxon>
        <taxon>Pseudarcicella</taxon>
    </lineage>
</organism>
<dbReference type="InterPro" id="IPR036635">
    <property type="entry name" value="MurB_C_sf"/>
</dbReference>
<evidence type="ECO:0000256" key="9">
    <source>
        <dbReference type="ARBA" id="ARBA00022630"/>
    </source>
</evidence>
<feature type="domain" description="FAD-binding PCMH-type" evidence="20">
    <location>
        <begin position="40"/>
        <end position="213"/>
    </location>
</feature>
<dbReference type="InterPro" id="IPR016169">
    <property type="entry name" value="FAD-bd_PCMH_sub2"/>
</dbReference>
<evidence type="ECO:0000256" key="3">
    <source>
        <dbReference type="ARBA" id="ARBA00004496"/>
    </source>
</evidence>
<dbReference type="PROSITE" id="PS51387">
    <property type="entry name" value="FAD_PCMH"/>
    <property type="match status" value="1"/>
</dbReference>
<dbReference type="InterPro" id="IPR036318">
    <property type="entry name" value="FAD-bd_PCMH-like_sf"/>
</dbReference>
<dbReference type="Gene3D" id="3.90.78.10">
    <property type="entry name" value="UDP-N-acetylenolpyruvoylglucosamine reductase, C-terminal domain"/>
    <property type="match status" value="1"/>
</dbReference>
<evidence type="ECO:0000313" key="21">
    <source>
        <dbReference type="EMBL" id="SFQ42613.1"/>
    </source>
</evidence>
<evidence type="ECO:0000256" key="5">
    <source>
        <dbReference type="ARBA" id="ARBA00012518"/>
    </source>
</evidence>
<accession>A0A1I5YEK9</accession>
<dbReference type="GO" id="GO:0071555">
    <property type="term" value="P:cell wall organization"/>
    <property type="evidence" value="ECO:0007669"/>
    <property type="project" value="UniProtKB-KW"/>
</dbReference>
<dbReference type="PANTHER" id="PTHR21071:SF4">
    <property type="entry name" value="UDP-N-ACETYLENOLPYRUVOYLGLUCOSAMINE REDUCTASE"/>
    <property type="match status" value="1"/>
</dbReference>
<keyword evidence="22" id="KW-1185">Reference proteome</keyword>
<protein>
    <recommendedName>
        <fullName evidence="6 19">UDP-N-acetylenolpyruvoylglucosamine reductase</fullName>
        <ecNumber evidence="5 19">1.3.1.98</ecNumber>
    </recommendedName>
    <alternativeName>
        <fullName evidence="17 19">UDP-N-acetylmuramate dehydrogenase</fullName>
    </alternativeName>
</protein>
<dbReference type="PANTHER" id="PTHR21071">
    <property type="entry name" value="UDP-N-ACETYLENOLPYRUVOYLGLUCOSAMINE REDUCTASE"/>
    <property type="match status" value="1"/>
</dbReference>
<evidence type="ECO:0000256" key="10">
    <source>
        <dbReference type="ARBA" id="ARBA00022827"/>
    </source>
</evidence>
<evidence type="ECO:0000256" key="4">
    <source>
        <dbReference type="ARBA" id="ARBA00004752"/>
    </source>
</evidence>
<evidence type="ECO:0000256" key="13">
    <source>
        <dbReference type="ARBA" id="ARBA00022984"/>
    </source>
</evidence>
<keyword evidence="10 19" id="KW-0274">FAD</keyword>
<evidence type="ECO:0000256" key="14">
    <source>
        <dbReference type="ARBA" id="ARBA00023002"/>
    </source>
</evidence>
<keyword evidence="9 19" id="KW-0285">Flavoprotein</keyword>
<dbReference type="InterPro" id="IPR016167">
    <property type="entry name" value="FAD-bd_PCMH_sub1"/>
</dbReference>
<dbReference type="STRING" id="1079859.SAMN04515674_11863"/>
<dbReference type="EC" id="1.3.1.98" evidence="5 19"/>
<dbReference type="UniPathway" id="UPA00219"/>
<evidence type="ECO:0000256" key="16">
    <source>
        <dbReference type="ARBA" id="ARBA00023316"/>
    </source>
</evidence>
<dbReference type="AlphaFoldDB" id="A0A1I5YEK9"/>
<dbReference type="Pfam" id="PF01565">
    <property type="entry name" value="FAD_binding_4"/>
    <property type="match status" value="1"/>
</dbReference>
<evidence type="ECO:0000256" key="1">
    <source>
        <dbReference type="ARBA" id="ARBA00001974"/>
    </source>
</evidence>
<comment type="subcellular location">
    <subcellularLocation>
        <location evidence="3 19">Cytoplasm</location>
    </subcellularLocation>
</comment>
<dbReference type="InterPro" id="IPR006094">
    <property type="entry name" value="Oxid_FAD_bind_N"/>
</dbReference>
<evidence type="ECO:0000256" key="2">
    <source>
        <dbReference type="ARBA" id="ARBA00003921"/>
    </source>
</evidence>
<comment type="cofactor">
    <cofactor evidence="1 19">
        <name>FAD</name>
        <dbReference type="ChEBI" id="CHEBI:57692"/>
    </cofactor>
</comment>
<gene>
    <name evidence="19" type="primary">murB</name>
    <name evidence="21" type="ORF">SAMN04515674_11863</name>
</gene>
<keyword evidence="15 19" id="KW-0131">Cell cycle</keyword>
<dbReference type="EMBL" id="FOXH01000018">
    <property type="protein sequence ID" value="SFQ42613.1"/>
    <property type="molecule type" value="Genomic_DNA"/>
</dbReference>
<dbReference type="NCBIfam" id="TIGR00179">
    <property type="entry name" value="murB"/>
    <property type="match status" value="1"/>
</dbReference>
<evidence type="ECO:0000256" key="15">
    <source>
        <dbReference type="ARBA" id="ARBA00023306"/>
    </source>
</evidence>
<dbReference type="InterPro" id="IPR011601">
    <property type="entry name" value="MurB_C"/>
</dbReference>
<reference evidence="21 22" key="1">
    <citation type="submission" date="2016-10" db="EMBL/GenBank/DDBJ databases">
        <authorList>
            <person name="de Groot N.N."/>
        </authorList>
    </citation>
    <scope>NUCLEOTIDE SEQUENCE [LARGE SCALE GENOMIC DNA]</scope>
    <source>
        <strain evidence="22">E92,LMG 26720,CCM 7988</strain>
    </source>
</reference>
<keyword evidence="16 19" id="KW-0961">Cell wall biogenesis/degradation</keyword>
<name>A0A1I5YEK9_9BACT</name>
<feature type="active site" evidence="19">
    <location>
        <position position="189"/>
    </location>
</feature>
<evidence type="ECO:0000256" key="19">
    <source>
        <dbReference type="HAMAP-Rule" id="MF_00037"/>
    </source>
</evidence>
<keyword evidence="12 19" id="KW-0133">Cell shape</keyword>
<keyword evidence="8 19" id="KW-0132">Cell division</keyword>
<comment type="pathway">
    <text evidence="4 19">Cell wall biogenesis; peptidoglycan biosynthesis.</text>
</comment>
<sequence length="363" mass="40198">MCYFESGISTNHLNRLPEFRNFQPMLAVRTNVSLKSYNTFGISAFAKFLVEIGSLEDLTEILKDPQYQSLPRLFLGGGSNILLTGDFEGLIVKINLSGIDIIAEDTDTVLIKAGAGIVWNDLVMFAVAKGFGGMENLSLIPGTVGAAPMQNIGAYGVEIKDIFEELQALNLKTLEVETFKLEDCHFGYRESVFKHEKKGQYVILSVTFKLRKNPFFKISYGDIQKTLEEAGISELSVKAISEAVVKIRKSKLPDPAEIGNSGSFFKNPEIPKDQFEKLKEKFPAIPSYPVNETTVKVPAGWLIEQAGWKGYREGEIGVHAKQALVLVNYGNGKGLEIKELAEKIQKSVFEKFGIALSPEVNFI</sequence>